<dbReference type="HOGENOM" id="CLU_3202145_0_0_3"/>
<protein>
    <submittedName>
        <fullName evidence="1">Uncharacterized protein</fullName>
    </submittedName>
</protein>
<keyword evidence="2" id="KW-1185">Reference proteome</keyword>
<organism evidence="1 2">
    <name type="scientific">Moorena producens 3L</name>
    <dbReference type="NCBI Taxonomy" id="489825"/>
    <lineage>
        <taxon>Bacteria</taxon>
        <taxon>Bacillati</taxon>
        <taxon>Cyanobacteriota</taxon>
        <taxon>Cyanophyceae</taxon>
        <taxon>Coleofasciculales</taxon>
        <taxon>Coleofasciculaceae</taxon>
        <taxon>Moorena</taxon>
    </lineage>
</organism>
<evidence type="ECO:0000313" key="1">
    <source>
        <dbReference type="EMBL" id="EGJ31908.1"/>
    </source>
</evidence>
<dbReference type="AlphaFoldDB" id="F4XTT2"/>
<accession>F4XTT2</accession>
<name>F4XTT2_9CYAN</name>
<proteinExistence type="predicted"/>
<sequence>MKLVMSEVLQIYLLKLEWKAPALKPGVSFLTVSQLANSDQKLIKF</sequence>
<dbReference type="EMBL" id="GL890930">
    <property type="protein sequence ID" value="EGJ31908.1"/>
    <property type="molecule type" value="Genomic_DNA"/>
</dbReference>
<gene>
    <name evidence="1" type="ORF">LYNGBM3L_32410</name>
</gene>
<dbReference type="Proteomes" id="UP000003959">
    <property type="component" value="Unassembled WGS sequence"/>
</dbReference>
<reference evidence="2" key="1">
    <citation type="journal article" date="2011" name="Proc. Natl. Acad. Sci. U.S.A.">
        <title>Genomic insights into the physiology and ecology of the marine filamentous cyanobacterium Lyngbya majuscula.</title>
        <authorList>
            <person name="Jones A.C."/>
            <person name="Monroe E.A."/>
            <person name="Podell S."/>
            <person name="Hess W.R."/>
            <person name="Klages S."/>
            <person name="Esquenazi E."/>
            <person name="Niessen S."/>
            <person name="Hoover H."/>
            <person name="Rothmann M."/>
            <person name="Lasken R.S."/>
            <person name="Yates J.R.III."/>
            <person name="Reinhardt R."/>
            <person name="Kube M."/>
            <person name="Burkart M.D."/>
            <person name="Allen E.E."/>
            <person name="Dorrestein P.C."/>
            <person name="Gerwick W.H."/>
            <person name="Gerwick L."/>
        </authorList>
    </citation>
    <scope>NUCLEOTIDE SEQUENCE [LARGE SCALE GENOMIC DNA]</scope>
    <source>
        <strain evidence="2">3L</strain>
    </source>
</reference>
<evidence type="ECO:0000313" key="2">
    <source>
        <dbReference type="Proteomes" id="UP000003959"/>
    </source>
</evidence>